<protein>
    <recommendedName>
        <fullName evidence="3">RZZ complex subunit KNTC1/ROD C-terminal domain-containing protein</fullName>
    </recommendedName>
</protein>
<evidence type="ECO:0000313" key="2">
    <source>
        <dbReference type="Proteomes" id="UP001470230"/>
    </source>
</evidence>
<evidence type="ECO:0000313" key="1">
    <source>
        <dbReference type="EMBL" id="KAK8864785.1"/>
    </source>
</evidence>
<dbReference type="SUPFAM" id="SSF50969">
    <property type="entry name" value="YVTN repeat-like/Quinoprotein amine dehydrogenase"/>
    <property type="match status" value="1"/>
</dbReference>
<keyword evidence="2" id="KW-1185">Reference proteome</keyword>
<sequence length="1334" mass="152726">MTSRVYFDQQVIRSNFASFSSNELFENKSIFSLLFSYFSKESDSDISSLNSSFNFACDQSGSFVVLCVSYSLFFIDLKTNKILNHVIPHSDSYCQSSIAISSESIAFLCNSQIHFFTHEFQKQKDPINLNKDIKPKKIFCLSNEFLILTTSNSIVKVYNFETVLTKLKSNYTITAYSNSHIALVGKKSIEIISENMTTITPKSDILNNPQDATFSTDGNLFFILDKNQPNKNAKSEDPSQINEVTSNLYVFDVSNGFSLTDTIEIHDNQVRYLVSWPTKHVVVYDDFGSLFFVSLTSHQTQQQPIKPQSVLRGTKNGFLLIELEDQFEETFSFNLLSFVSVTPQKLYERSCQQGFFGDALVLMRTFNFDKDIYYKSYVLKSPLTARLIDEELFMIEDQDWIYNFCCKTVVTDETAEIARMLIKAGLRVRPNDEELLRQKERLRIYTLIVKSSFSPDEWKDFRDCNIEAKVSLMAKQSLFQRVGIIFKNSTEITEKTKANIISMISPLVHPLKYADLITKDAASFRTRAIYIDDICGQTNLIVELMNIGARYIPELKEDLEKATEFDCYVNEFSSDFENVTSTVDSSLYMKYSDYVNVLNDDQRLLLFAKNSKSGIDLNKKLMNQAKTIVDRSLDSSLSYVMNEPLSNIDSSIVFPSLSMSERIAELRVILSNSRIDSKFLSKFCNEAISNYKYQFTYNVANAFLENWSNFVLTSDVLNFLKLAKYAAVYDKTLSFSPLNEIDSSVVINIALKIVKNPEKEWMQFYKFAKKLNLKSASGLKYSEKLNELNMSAMILMRKFDDIEITTPKERDIAIENVQKLINNAQSCDINDPLLSGSIQCLAMIPTDLKSNVVNSIFKSINLYQHIYKLDTFIKPAEVNESKDINDVIINIINSKQFTPTDPLVMEKVTKFCKLVKNVIKQIDGIDDKKINSKLAILCLKHSDESQNNECLLCGSELIDNADDEVRIRYLNEDRWINNEKKATICNDGIDKSDKSFLPSFIDYRVAMLKEKESIGTDNFSILNCIAKMKDFENSQKLFKFYFSFIKTENIDQLLKDFCSKSDSPFEFNKLVTKLKEEGIINDDQAEELSKFSEKLIDQTDNVDRQFELIVKAEKSGAKISDDTKLKVYTLHTLKEMNLDYKQTEINPQKVASFIIQSKSKLDSKSSEHIIELLHFWSELSLLKKFDENILFELILIVPQKSLIENRKVVSDAFNSEDAEMRFFKRSNDLLFAASSVYPNVARCALDADSISPEVIDLVIENGLTYKFADSKHFADILNRAKSKVQLAGIVRSLKENEMYEALGKLANISFGIPPQFATSKNAEEILKWIDKTIC</sequence>
<organism evidence="1 2">
    <name type="scientific">Tritrichomonas musculus</name>
    <dbReference type="NCBI Taxonomy" id="1915356"/>
    <lineage>
        <taxon>Eukaryota</taxon>
        <taxon>Metamonada</taxon>
        <taxon>Parabasalia</taxon>
        <taxon>Tritrichomonadida</taxon>
        <taxon>Tritrichomonadidae</taxon>
        <taxon>Tritrichomonas</taxon>
    </lineage>
</organism>
<reference evidence="1 2" key="1">
    <citation type="submission" date="2024-04" db="EMBL/GenBank/DDBJ databases">
        <title>Tritrichomonas musculus Genome.</title>
        <authorList>
            <person name="Alves-Ferreira E."/>
            <person name="Grigg M."/>
            <person name="Lorenzi H."/>
            <person name="Galac M."/>
        </authorList>
    </citation>
    <scope>NUCLEOTIDE SEQUENCE [LARGE SCALE GENOMIC DNA]</scope>
    <source>
        <strain evidence="1 2">EAF2021</strain>
    </source>
</reference>
<proteinExistence type="predicted"/>
<dbReference type="Proteomes" id="UP001470230">
    <property type="component" value="Unassembled WGS sequence"/>
</dbReference>
<dbReference type="PANTHER" id="PTHR15922:SF2">
    <property type="entry name" value="NBAS SUBUNIT OF NRZ TETHERING COMPLEX"/>
    <property type="match status" value="1"/>
</dbReference>
<comment type="caution">
    <text evidence="1">The sequence shown here is derived from an EMBL/GenBank/DDBJ whole genome shotgun (WGS) entry which is preliminary data.</text>
</comment>
<evidence type="ECO:0008006" key="3">
    <source>
        <dbReference type="Google" id="ProtNLM"/>
    </source>
</evidence>
<name>A0ABR2ILK3_9EUKA</name>
<dbReference type="InterPro" id="IPR011044">
    <property type="entry name" value="Quino_amine_DH_bsu"/>
</dbReference>
<gene>
    <name evidence="1" type="ORF">M9Y10_010310</name>
</gene>
<dbReference type="PANTHER" id="PTHR15922">
    <property type="entry name" value="NEUROBLASTOMA-AMPLIFIED SEQUENCE"/>
    <property type="match status" value="1"/>
</dbReference>
<dbReference type="EMBL" id="JAPFFF010000016">
    <property type="protein sequence ID" value="KAK8864785.1"/>
    <property type="molecule type" value="Genomic_DNA"/>
</dbReference>
<accession>A0ABR2ILK3</accession>